<gene>
    <name evidence="1" type="ORF">F4556_006987</name>
</gene>
<name>A0A7W7SJE1_9ACTN</name>
<reference evidence="1 2" key="1">
    <citation type="submission" date="2020-08" db="EMBL/GenBank/DDBJ databases">
        <title>Sequencing the genomes of 1000 actinobacteria strains.</title>
        <authorList>
            <person name="Klenk H.-P."/>
        </authorList>
    </citation>
    <scope>NUCLEOTIDE SEQUENCE [LARGE SCALE GENOMIC DNA]</scope>
    <source>
        <strain evidence="1 2">DSM 44786</strain>
    </source>
</reference>
<dbReference type="InterPro" id="IPR011047">
    <property type="entry name" value="Quinoprotein_ADH-like_sf"/>
</dbReference>
<organism evidence="1 2">
    <name type="scientific">Kitasatospora gansuensis</name>
    <dbReference type="NCBI Taxonomy" id="258050"/>
    <lineage>
        <taxon>Bacteria</taxon>
        <taxon>Bacillati</taxon>
        <taxon>Actinomycetota</taxon>
        <taxon>Actinomycetes</taxon>
        <taxon>Kitasatosporales</taxon>
        <taxon>Streptomycetaceae</taxon>
        <taxon>Kitasatospora</taxon>
    </lineage>
</organism>
<sequence>MPISEDATSPGWRVTVLTQKRRTGQPPYYTPIAKGQPLARRGDLRIHAQVGGVNCVDGDGRIRWVSPCTGIPNAAHISSGRVLVTTDSQEYTPWGFLGPALLLDLADGTLIAELRGERGAVLRGGRFFLGLAGYDFFDTWEYDRDGNQVDAWRSCGHFVAGSGIRVVESDRGLAEGSRVVRLRPGGVIERGPRLTGLTASEPLVLPDGTILLLDAGVLRAVGRGLEETVLAELLPVAPDELHRYLGTLERTADGLTVTLAEQHPEKHSRYTVHTWTLALRQL</sequence>
<dbReference type="Proteomes" id="UP000573327">
    <property type="component" value="Unassembled WGS sequence"/>
</dbReference>
<comment type="caution">
    <text evidence="1">The sequence shown here is derived from an EMBL/GenBank/DDBJ whole genome shotgun (WGS) entry which is preliminary data.</text>
</comment>
<evidence type="ECO:0000313" key="1">
    <source>
        <dbReference type="EMBL" id="MBB4951452.1"/>
    </source>
</evidence>
<dbReference type="SUPFAM" id="SSF50998">
    <property type="entry name" value="Quinoprotein alcohol dehydrogenase-like"/>
    <property type="match status" value="1"/>
</dbReference>
<evidence type="ECO:0000313" key="2">
    <source>
        <dbReference type="Proteomes" id="UP000573327"/>
    </source>
</evidence>
<keyword evidence="2" id="KW-1185">Reference proteome</keyword>
<accession>A0A7W7SJE1</accession>
<dbReference type="RefSeq" id="WP_184923408.1">
    <property type="nucleotide sequence ID" value="NZ_JACHJR010000001.1"/>
</dbReference>
<proteinExistence type="predicted"/>
<dbReference type="EMBL" id="JACHJR010000001">
    <property type="protein sequence ID" value="MBB4951452.1"/>
    <property type="molecule type" value="Genomic_DNA"/>
</dbReference>
<dbReference type="AlphaFoldDB" id="A0A7W7SJE1"/>
<protein>
    <submittedName>
        <fullName evidence="1">Uncharacterized protein</fullName>
    </submittedName>
</protein>